<dbReference type="Proteomes" id="UP000318825">
    <property type="component" value="Unassembled WGS sequence"/>
</dbReference>
<dbReference type="SUPFAM" id="SSF52317">
    <property type="entry name" value="Class I glutamine amidotransferase-like"/>
    <property type="match status" value="1"/>
</dbReference>
<dbReference type="InterPro" id="IPR029062">
    <property type="entry name" value="Class_I_gatase-like"/>
</dbReference>
<dbReference type="Pfam" id="PF04715">
    <property type="entry name" value="Anth_synt_I_N"/>
    <property type="match status" value="1"/>
</dbReference>
<dbReference type="Gene3D" id="3.60.120.10">
    <property type="entry name" value="Anthranilate synthase"/>
    <property type="match status" value="1"/>
</dbReference>
<comment type="caution">
    <text evidence="8">The sequence shown here is derived from an EMBL/GenBank/DDBJ whole genome shotgun (WGS) entry which is preliminary data.</text>
</comment>
<dbReference type="PRINTS" id="PR00096">
    <property type="entry name" value="GATASE"/>
</dbReference>
<dbReference type="GO" id="GO:0009396">
    <property type="term" value="P:folic acid-containing compound biosynthetic process"/>
    <property type="evidence" value="ECO:0007669"/>
    <property type="project" value="InterPro"/>
</dbReference>
<dbReference type="PRINTS" id="PR00097">
    <property type="entry name" value="ANTSNTHASEII"/>
</dbReference>
<keyword evidence="3" id="KW-0808">Transferase</keyword>
<comment type="similarity">
    <text evidence="1">In the C-terminal section; belongs to the anthranilate synthase component I family.</text>
</comment>
<dbReference type="InterPro" id="IPR015890">
    <property type="entry name" value="Chorismate_C"/>
</dbReference>
<evidence type="ECO:0000256" key="4">
    <source>
        <dbReference type="ARBA" id="ARBA00022962"/>
    </source>
</evidence>
<dbReference type="GO" id="GO:0000162">
    <property type="term" value="P:L-tryptophan biosynthetic process"/>
    <property type="evidence" value="ECO:0007669"/>
    <property type="project" value="TreeGrafter"/>
</dbReference>
<evidence type="ECO:0000256" key="2">
    <source>
        <dbReference type="ARBA" id="ARBA00013139"/>
    </source>
</evidence>
<reference evidence="8 9" key="1">
    <citation type="submission" date="2019-06" db="EMBL/GenBank/DDBJ databases">
        <title>Whole genome shotgun sequence of Nitrobacter winogradskyi NBRC 14297.</title>
        <authorList>
            <person name="Hosoyama A."/>
            <person name="Uohara A."/>
            <person name="Ohji S."/>
            <person name="Ichikawa N."/>
        </authorList>
    </citation>
    <scope>NUCLEOTIDE SEQUENCE [LARGE SCALE GENOMIC DNA]</scope>
    <source>
        <strain evidence="8 9">NBRC 14297</strain>
    </source>
</reference>
<evidence type="ECO:0000256" key="3">
    <source>
        <dbReference type="ARBA" id="ARBA00022679"/>
    </source>
</evidence>
<dbReference type="Pfam" id="PF00117">
    <property type="entry name" value="GATase"/>
    <property type="match status" value="1"/>
</dbReference>
<feature type="domain" description="Chorismate-utilising enzyme C-terminal" evidence="6">
    <location>
        <begin position="418"/>
        <end position="673"/>
    </location>
</feature>
<dbReference type="GO" id="GO:0008153">
    <property type="term" value="P:4-aminobenzoate biosynthetic process"/>
    <property type="evidence" value="ECO:0007669"/>
    <property type="project" value="TreeGrafter"/>
</dbReference>
<dbReference type="EMBL" id="BJNF01000077">
    <property type="protein sequence ID" value="GEC16791.1"/>
    <property type="molecule type" value="Genomic_DNA"/>
</dbReference>
<dbReference type="CDD" id="cd01743">
    <property type="entry name" value="GATase1_Anthranilate_Synthase"/>
    <property type="match status" value="1"/>
</dbReference>
<dbReference type="Pfam" id="PF00425">
    <property type="entry name" value="Chorismate_bind"/>
    <property type="match status" value="1"/>
</dbReference>
<dbReference type="SUPFAM" id="SSF56322">
    <property type="entry name" value="ADC synthase"/>
    <property type="match status" value="1"/>
</dbReference>
<dbReference type="InterPro" id="IPR005801">
    <property type="entry name" value="ADC_synthase"/>
</dbReference>
<evidence type="ECO:0000313" key="8">
    <source>
        <dbReference type="EMBL" id="GEC16791.1"/>
    </source>
</evidence>
<dbReference type="GO" id="GO:0005737">
    <property type="term" value="C:cytoplasm"/>
    <property type="evidence" value="ECO:0007669"/>
    <property type="project" value="TreeGrafter"/>
</dbReference>
<sequence length="706" mass="77437">MVRTLIIDNYDSFTYNLVHLIADINQEDPLVVRNDAVTWDELSGKRFDNIVISPGPGRPDREADFGLSKAAIESATVPLLGVCLGHQGLALAAGASLARAPSLIHGHTSQIQHQGSGLFSGMPPSFNAARYHSFVVQRPLPSTLEEIAWTEDGLIMGIARHGRPQWGVQFHPESFLTEDGKVLLQNFRDLSLRFTARTSTPPPPRTNKRRAMPPVATARKAFWLEIPRAIDTEAVFCSLFADQPFAFWLDSNLAGSPLSQWSYIGDASGPHAATVQYRSIDRQIIIEDARGRRTENADIFEYLQREQPGRPQSAPPCPFAGGHVGWFGYELRHDCGSPTTRRAATPGALWIRPDRFIAVNHRDGKTYVCAIDSPEEAGRAQDWIRSTLERIESASRPPLNSPDVVDPHPLAFLMKDGRADYHSKVARCLDLIAQGETYQVCLTSELSCPATVEPLRVYRAMRSVNPAPFAAFLKWPGGAILSASPERFLAVDTEGNIEAKPIKGTIRRATDPVEDKKLAEMLRAGRKNRAENGMIVDLLRHDLSRCCETGTVSVSRLFEVETYQTVHQLVSTIRGVLKPEHTLIDVLRGGAFPGGSMTGAPKFRTVELIDQLEQRARGIYSGSLGWLGDDGAADLSIVIRSIVLADGRFSIGVGGGVVAESTPEGEFEEMLLKAEASIKSIVLATLGSFSENQYRLVESGDRMAQG</sequence>
<dbReference type="NCBIfam" id="TIGR00566">
    <property type="entry name" value="trpG_papA"/>
    <property type="match status" value="1"/>
</dbReference>
<dbReference type="PANTHER" id="PTHR11236:SF18">
    <property type="entry name" value="AMINODEOXYCHORISMATE SYNTHASE"/>
    <property type="match status" value="1"/>
</dbReference>
<proteinExistence type="inferred from homology"/>
<dbReference type="PROSITE" id="PS51273">
    <property type="entry name" value="GATASE_TYPE_1"/>
    <property type="match status" value="1"/>
</dbReference>
<dbReference type="AlphaFoldDB" id="A0A4Y3WF59"/>
<evidence type="ECO:0000259" key="7">
    <source>
        <dbReference type="Pfam" id="PF04715"/>
    </source>
</evidence>
<dbReference type="GO" id="GO:0046820">
    <property type="term" value="F:4-amino-4-deoxychorismate synthase activity"/>
    <property type="evidence" value="ECO:0007669"/>
    <property type="project" value="UniProtKB-EC"/>
</dbReference>
<dbReference type="InterPro" id="IPR017926">
    <property type="entry name" value="GATASE"/>
</dbReference>
<evidence type="ECO:0000313" key="9">
    <source>
        <dbReference type="Proteomes" id="UP000318825"/>
    </source>
</evidence>
<dbReference type="PRINTS" id="PR00099">
    <property type="entry name" value="CPSGATASE"/>
</dbReference>
<protein>
    <recommendedName>
        <fullName evidence="2">aminodeoxychorismate synthase</fullName>
        <ecNumber evidence="2">2.6.1.85</ecNumber>
    </recommendedName>
</protein>
<gene>
    <name evidence="8" type="ORF">NWI01_26830</name>
</gene>
<organism evidence="8 9">
    <name type="scientific">Nitrobacter winogradskyi</name>
    <name type="common">Nitrobacter agilis</name>
    <dbReference type="NCBI Taxonomy" id="913"/>
    <lineage>
        <taxon>Bacteria</taxon>
        <taxon>Pseudomonadati</taxon>
        <taxon>Pseudomonadota</taxon>
        <taxon>Alphaproteobacteria</taxon>
        <taxon>Hyphomicrobiales</taxon>
        <taxon>Nitrobacteraceae</taxon>
        <taxon>Nitrobacter</taxon>
    </lineage>
</organism>
<feature type="domain" description="Anthranilate synthase component I N-terminal" evidence="7">
    <location>
        <begin position="240"/>
        <end position="368"/>
    </location>
</feature>
<dbReference type="InterPro" id="IPR006221">
    <property type="entry name" value="TrpG/PapA_dom"/>
</dbReference>
<evidence type="ECO:0000256" key="1">
    <source>
        <dbReference type="ARBA" id="ARBA00005970"/>
    </source>
</evidence>
<dbReference type="InterPro" id="IPR006805">
    <property type="entry name" value="Anth_synth_I_N"/>
</dbReference>
<dbReference type="InterPro" id="IPR005802">
    <property type="entry name" value="ADC_synth_comp_1"/>
</dbReference>
<dbReference type="EC" id="2.6.1.85" evidence="2"/>
<evidence type="ECO:0000259" key="5">
    <source>
        <dbReference type="Pfam" id="PF00117"/>
    </source>
</evidence>
<accession>A0A4Y3WF59</accession>
<name>A0A4Y3WF59_NITWI</name>
<dbReference type="InterPro" id="IPR019999">
    <property type="entry name" value="Anth_synth_I-like"/>
</dbReference>
<dbReference type="FunFam" id="3.40.50.880:FF:000003">
    <property type="entry name" value="Anthranilate synthase component II"/>
    <property type="match status" value="1"/>
</dbReference>
<dbReference type="NCBIfam" id="TIGR00553">
    <property type="entry name" value="pabB"/>
    <property type="match status" value="1"/>
</dbReference>
<dbReference type="Gene3D" id="3.40.50.880">
    <property type="match status" value="1"/>
</dbReference>
<feature type="domain" description="Glutamine amidotransferase" evidence="5">
    <location>
        <begin position="5"/>
        <end position="187"/>
    </location>
</feature>
<dbReference type="PANTHER" id="PTHR11236">
    <property type="entry name" value="AMINOBENZOATE/ANTHRANILATE SYNTHASE"/>
    <property type="match status" value="1"/>
</dbReference>
<evidence type="ECO:0000259" key="6">
    <source>
        <dbReference type="Pfam" id="PF00425"/>
    </source>
</evidence>
<keyword evidence="4" id="KW-0315">Glutamine amidotransferase</keyword>